<dbReference type="AlphaFoldDB" id="A0AAV7MQI6"/>
<evidence type="ECO:0000313" key="4">
    <source>
        <dbReference type="Proteomes" id="UP001066276"/>
    </source>
</evidence>
<keyword evidence="4" id="KW-1185">Reference proteome</keyword>
<gene>
    <name evidence="3" type="ORF">NDU88_003046</name>
</gene>
<feature type="coiled-coil region" evidence="1">
    <location>
        <begin position="75"/>
        <end position="102"/>
    </location>
</feature>
<evidence type="ECO:0000313" key="3">
    <source>
        <dbReference type="EMBL" id="KAJ1105641.1"/>
    </source>
</evidence>
<sequence length="108" mass="11624">MAGPGTLEQQDVSPTQIGSPTLGDILQGITASRESLEMKIDTLGAEFGLLKDDHRCLDERVATVETEVTDVPAAMTGAQAGLTELENKVRVLEQKEDDVETRATQNNL</sequence>
<dbReference type="SUPFAM" id="SSF57997">
    <property type="entry name" value="Tropomyosin"/>
    <property type="match status" value="1"/>
</dbReference>
<proteinExistence type="predicted"/>
<keyword evidence="1" id="KW-0175">Coiled coil</keyword>
<dbReference type="Proteomes" id="UP001066276">
    <property type="component" value="Chromosome 9"/>
</dbReference>
<reference evidence="3" key="1">
    <citation type="journal article" date="2022" name="bioRxiv">
        <title>Sequencing and chromosome-scale assembly of the giantPleurodeles waltlgenome.</title>
        <authorList>
            <person name="Brown T."/>
            <person name="Elewa A."/>
            <person name="Iarovenko S."/>
            <person name="Subramanian E."/>
            <person name="Araus A.J."/>
            <person name="Petzold A."/>
            <person name="Susuki M."/>
            <person name="Suzuki K.-i.T."/>
            <person name="Hayashi T."/>
            <person name="Toyoda A."/>
            <person name="Oliveira C."/>
            <person name="Osipova E."/>
            <person name="Leigh N.D."/>
            <person name="Simon A."/>
            <person name="Yun M.H."/>
        </authorList>
    </citation>
    <scope>NUCLEOTIDE SEQUENCE</scope>
    <source>
        <strain evidence="3">20211129_DDA</strain>
        <tissue evidence="3">Liver</tissue>
    </source>
</reference>
<evidence type="ECO:0000256" key="1">
    <source>
        <dbReference type="SAM" id="Coils"/>
    </source>
</evidence>
<feature type="compositionally biased region" description="Polar residues" evidence="2">
    <location>
        <begin position="7"/>
        <end position="19"/>
    </location>
</feature>
<dbReference type="EMBL" id="JANPWB010000013">
    <property type="protein sequence ID" value="KAJ1105641.1"/>
    <property type="molecule type" value="Genomic_DNA"/>
</dbReference>
<comment type="caution">
    <text evidence="3">The sequence shown here is derived from an EMBL/GenBank/DDBJ whole genome shotgun (WGS) entry which is preliminary data.</text>
</comment>
<name>A0AAV7MQI6_PLEWA</name>
<accession>A0AAV7MQI6</accession>
<feature type="region of interest" description="Disordered" evidence="2">
    <location>
        <begin position="1"/>
        <end position="23"/>
    </location>
</feature>
<organism evidence="3 4">
    <name type="scientific">Pleurodeles waltl</name>
    <name type="common">Iberian ribbed newt</name>
    <dbReference type="NCBI Taxonomy" id="8319"/>
    <lineage>
        <taxon>Eukaryota</taxon>
        <taxon>Metazoa</taxon>
        <taxon>Chordata</taxon>
        <taxon>Craniata</taxon>
        <taxon>Vertebrata</taxon>
        <taxon>Euteleostomi</taxon>
        <taxon>Amphibia</taxon>
        <taxon>Batrachia</taxon>
        <taxon>Caudata</taxon>
        <taxon>Salamandroidea</taxon>
        <taxon>Salamandridae</taxon>
        <taxon>Pleurodelinae</taxon>
        <taxon>Pleurodeles</taxon>
    </lineage>
</organism>
<evidence type="ECO:0000256" key="2">
    <source>
        <dbReference type="SAM" id="MobiDB-lite"/>
    </source>
</evidence>
<dbReference type="Gene3D" id="6.10.280.220">
    <property type="match status" value="1"/>
</dbReference>
<protein>
    <submittedName>
        <fullName evidence="3">Uncharacterized protein</fullName>
    </submittedName>
</protein>